<dbReference type="PANTHER" id="PTHR38096:SF1">
    <property type="entry name" value="ENTEROBACTIN SYNTHASE COMPONENT D"/>
    <property type="match status" value="1"/>
</dbReference>
<dbReference type="InterPro" id="IPR037143">
    <property type="entry name" value="4-PPantetheinyl_Trfase_dom_sf"/>
</dbReference>
<dbReference type="GO" id="GO:0008897">
    <property type="term" value="F:holo-[acyl-carrier-protein] synthase activity"/>
    <property type="evidence" value="ECO:0007669"/>
    <property type="project" value="InterPro"/>
</dbReference>
<feature type="binding site" evidence="12">
    <location>
        <position position="189"/>
    </location>
    <ligand>
        <name>CoA</name>
        <dbReference type="ChEBI" id="CHEBI:57287"/>
    </ligand>
</feature>
<dbReference type="AlphaFoldDB" id="A0A940YBN0"/>
<dbReference type="GO" id="GO:0009366">
    <property type="term" value="C:enterobactin synthetase complex"/>
    <property type="evidence" value="ECO:0007669"/>
    <property type="project" value="InterPro"/>
</dbReference>
<accession>A0A940YBN0</accession>
<evidence type="ECO:0000256" key="3">
    <source>
        <dbReference type="ARBA" id="ARBA00008342"/>
    </source>
</evidence>
<evidence type="ECO:0000259" key="15">
    <source>
        <dbReference type="Pfam" id="PF17837"/>
    </source>
</evidence>
<evidence type="ECO:0000256" key="9">
    <source>
        <dbReference type="ARBA" id="ARBA00031996"/>
    </source>
</evidence>
<dbReference type="RefSeq" id="WP_210857228.1">
    <property type="nucleotide sequence ID" value="NZ_JAGQDD010000032.1"/>
</dbReference>
<feature type="binding site" evidence="13">
    <location>
        <position position="147"/>
    </location>
    <ligand>
        <name>Mg(2+)</name>
        <dbReference type="ChEBI" id="CHEBI:18420"/>
    </ligand>
</feature>
<dbReference type="GO" id="GO:0000287">
    <property type="term" value="F:magnesium ion binding"/>
    <property type="evidence" value="ECO:0007669"/>
    <property type="project" value="InterPro"/>
</dbReference>
<evidence type="ECO:0000256" key="8">
    <source>
        <dbReference type="ARBA" id="ARBA00029894"/>
    </source>
</evidence>
<feature type="binding site" evidence="13">
    <location>
        <position position="145"/>
    </location>
    <ligand>
        <name>Mg(2+)</name>
        <dbReference type="ChEBI" id="CHEBI:18420"/>
    </ligand>
</feature>
<keyword evidence="17" id="KW-1185">Reference proteome</keyword>
<dbReference type="SUPFAM" id="SSF56214">
    <property type="entry name" value="4'-phosphopantetheinyl transferase"/>
    <property type="match status" value="1"/>
</dbReference>
<feature type="binding site" evidence="12">
    <location>
        <begin position="123"/>
        <end position="124"/>
    </location>
    <ligand>
        <name>CoA</name>
        <dbReference type="ChEBI" id="CHEBI:57287"/>
    </ligand>
</feature>
<keyword evidence="6 16" id="KW-0808">Transferase</keyword>
<keyword evidence="7" id="KW-0259">Enterobactin biosynthesis</keyword>
<dbReference type="Pfam" id="PF17837">
    <property type="entry name" value="4PPT_N"/>
    <property type="match status" value="1"/>
</dbReference>
<protein>
    <recommendedName>
        <fullName evidence="5">Enterobactin synthase component D</fullName>
    </recommendedName>
    <alternativeName>
        <fullName evidence="8">4'-phosphopantetheinyl transferase EntD</fullName>
    </alternativeName>
    <alternativeName>
        <fullName evidence="9">Enterochelin synthase D</fullName>
    </alternativeName>
</protein>
<evidence type="ECO:0000313" key="17">
    <source>
        <dbReference type="Proteomes" id="UP000676246"/>
    </source>
</evidence>
<reference evidence="16 17" key="1">
    <citation type="submission" date="2021-04" db="EMBL/GenBank/DDBJ databases">
        <title>The genome sequence of Ideonella sp. 3Y2.</title>
        <authorList>
            <person name="Liu Y."/>
        </authorList>
    </citation>
    <scope>NUCLEOTIDE SEQUENCE [LARGE SCALE GENOMIC DNA]</scope>
    <source>
        <strain evidence="16 17">3Y2</strain>
    </source>
</reference>
<comment type="catalytic activity">
    <reaction evidence="11">
        <text>apo-[peptidyl-carrier protein] + CoA = holo-[peptidyl-carrier protein] + adenosine 3',5'-bisphosphate + H(+)</text>
        <dbReference type="Rhea" id="RHEA:46228"/>
        <dbReference type="Rhea" id="RHEA-COMP:11479"/>
        <dbReference type="Rhea" id="RHEA-COMP:11480"/>
        <dbReference type="ChEBI" id="CHEBI:15378"/>
        <dbReference type="ChEBI" id="CHEBI:29999"/>
        <dbReference type="ChEBI" id="CHEBI:57287"/>
        <dbReference type="ChEBI" id="CHEBI:58343"/>
        <dbReference type="ChEBI" id="CHEBI:64479"/>
    </reaction>
</comment>
<dbReference type="GO" id="GO:0005886">
    <property type="term" value="C:plasma membrane"/>
    <property type="evidence" value="ECO:0007669"/>
    <property type="project" value="TreeGrafter"/>
</dbReference>
<feature type="binding site" evidence="12">
    <location>
        <position position="80"/>
    </location>
    <ligand>
        <name>CoA</name>
        <dbReference type="ChEBI" id="CHEBI:57287"/>
    </ligand>
</feature>
<dbReference type="PRINTS" id="PR01399">
    <property type="entry name" value="ENTSNTHTASED"/>
</dbReference>
<comment type="caution">
    <text evidence="16">The sequence shown here is derived from an EMBL/GenBank/DDBJ whole genome shotgun (WGS) entry which is preliminary data.</text>
</comment>
<evidence type="ECO:0000256" key="13">
    <source>
        <dbReference type="PIRSR" id="PIRSR603542-2"/>
    </source>
</evidence>
<evidence type="ECO:0000256" key="5">
    <source>
        <dbReference type="ARBA" id="ARBA00019087"/>
    </source>
</evidence>
<keyword evidence="13" id="KW-0479">Metal-binding</keyword>
<dbReference type="InterPro" id="IPR008278">
    <property type="entry name" value="4-PPantetheinyl_Trfase_dom"/>
</dbReference>
<dbReference type="InterPro" id="IPR003542">
    <property type="entry name" value="Enbac_synth_compD-like"/>
</dbReference>
<evidence type="ECO:0000256" key="1">
    <source>
        <dbReference type="ARBA" id="ARBA00003937"/>
    </source>
</evidence>
<evidence type="ECO:0000256" key="4">
    <source>
        <dbReference type="ARBA" id="ARBA00011503"/>
    </source>
</evidence>
<dbReference type="InterPro" id="IPR041354">
    <property type="entry name" value="4PPT_N"/>
</dbReference>
<dbReference type="PANTHER" id="PTHR38096">
    <property type="entry name" value="ENTEROBACTIN SYNTHASE COMPONENT D"/>
    <property type="match status" value="1"/>
</dbReference>
<feature type="binding site" evidence="12">
    <location>
        <position position="193"/>
    </location>
    <ligand>
        <name>CoA</name>
        <dbReference type="ChEBI" id="CHEBI:57287"/>
    </ligand>
</feature>
<feature type="domain" description="4'-phosphopantetheinyl transferase N-terminal" evidence="15">
    <location>
        <begin position="73"/>
        <end position="134"/>
    </location>
</feature>
<dbReference type="Gene3D" id="3.90.470.20">
    <property type="entry name" value="4'-phosphopantetheinyl transferase domain"/>
    <property type="match status" value="1"/>
</dbReference>
<name>A0A940YBN0_9BURK</name>
<evidence type="ECO:0000256" key="12">
    <source>
        <dbReference type="PIRSR" id="PIRSR603542-1"/>
    </source>
</evidence>
<comment type="subunit">
    <text evidence="4">EntB, EntD, EntE, and EntF form a multienzyme complex called enterobactin synthase.</text>
</comment>
<gene>
    <name evidence="16" type="ORF">KAK03_24070</name>
</gene>
<comment type="catalytic activity">
    <reaction evidence="10">
        <text>apo-[aryl-carrier protein] + CoA = holo-[aryl-carrier protein] + adenosine 3',5'-bisphosphate + H(+)</text>
        <dbReference type="Rhea" id="RHEA:48404"/>
        <dbReference type="Rhea" id="RHEA-COMP:15903"/>
        <dbReference type="Rhea" id="RHEA-COMP:17557"/>
        <dbReference type="ChEBI" id="CHEBI:15378"/>
        <dbReference type="ChEBI" id="CHEBI:29999"/>
        <dbReference type="ChEBI" id="CHEBI:57287"/>
        <dbReference type="ChEBI" id="CHEBI:58343"/>
        <dbReference type="ChEBI" id="CHEBI:64479"/>
    </reaction>
</comment>
<keyword evidence="13" id="KW-0460">Magnesium</keyword>
<feature type="domain" description="4'-phosphopantetheinyl transferase" evidence="14">
    <location>
        <begin position="141"/>
        <end position="220"/>
    </location>
</feature>
<evidence type="ECO:0000256" key="11">
    <source>
        <dbReference type="ARBA" id="ARBA00049191"/>
    </source>
</evidence>
<organism evidence="16 17">
    <name type="scientific">Ideonella alba</name>
    <dbReference type="NCBI Taxonomy" id="2824118"/>
    <lineage>
        <taxon>Bacteria</taxon>
        <taxon>Pseudomonadati</taxon>
        <taxon>Pseudomonadota</taxon>
        <taxon>Betaproteobacteria</taxon>
        <taxon>Burkholderiales</taxon>
        <taxon>Sphaerotilaceae</taxon>
        <taxon>Ideonella</taxon>
    </lineage>
</organism>
<dbReference type="GO" id="GO:0009239">
    <property type="term" value="P:enterobactin biosynthetic process"/>
    <property type="evidence" value="ECO:0007669"/>
    <property type="project" value="UniProtKB-KW"/>
</dbReference>
<comment type="cofactor">
    <cofactor evidence="13">
        <name>Mg(2+)</name>
        <dbReference type="ChEBI" id="CHEBI:18420"/>
    </cofactor>
</comment>
<evidence type="ECO:0000256" key="2">
    <source>
        <dbReference type="ARBA" id="ARBA00004993"/>
    </source>
</evidence>
<feature type="binding site" evidence="12">
    <location>
        <position position="88"/>
    </location>
    <ligand>
        <name>CoA</name>
        <dbReference type="ChEBI" id="CHEBI:57287"/>
    </ligand>
</feature>
<comment type="pathway">
    <text evidence="2">Siderophore biosynthesis; enterobactin biosynthesis.</text>
</comment>
<evidence type="ECO:0000256" key="10">
    <source>
        <dbReference type="ARBA" id="ARBA00049176"/>
    </source>
</evidence>
<evidence type="ECO:0000256" key="6">
    <source>
        <dbReference type="ARBA" id="ARBA00022679"/>
    </source>
</evidence>
<feature type="binding site" evidence="12">
    <location>
        <position position="145"/>
    </location>
    <ligand>
        <name>CoA</name>
        <dbReference type="ChEBI" id="CHEBI:57287"/>
    </ligand>
</feature>
<dbReference type="Pfam" id="PF01648">
    <property type="entry name" value="ACPS"/>
    <property type="match status" value="1"/>
</dbReference>
<dbReference type="Proteomes" id="UP000676246">
    <property type="component" value="Unassembled WGS sequence"/>
</dbReference>
<dbReference type="EMBL" id="JAGQDD010000032">
    <property type="protein sequence ID" value="MBQ0933564.1"/>
    <property type="molecule type" value="Genomic_DNA"/>
</dbReference>
<evidence type="ECO:0000313" key="16">
    <source>
        <dbReference type="EMBL" id="MBQ0933564.1"/>
    </source>
</evidence>
<comment type="similarity">
    <text evidence="3">Belongs to the P-Pant transferase superfamily. EntD family.</text>
</comment>
<evidence type="ECO:0000256" key="7">
    <source>
        <dbReference type="ARBA" id="ARBA00023191"/>
    </source>
</evidence>
<sequence>MTEDNRFHLLPSGGAGSAGGSSLAATASCLAELDLACQRVPHALPASCFGAAIPISVCSTLADALHSLLPAELRLSVPSRRASFLAGRLCAGRALAQFGIGWPVLRGDTGEPVWPDGSVGSISHTSEMAYAVAAPASVCAGIGIDSELIVDHAGFAVIQALCCTDRERQQLFDGCDDQWRATALFSAKESLYKAIHRHVRRFVDFDEVEVLSIEARPGHAIAWLCAGALGPEWSEPIEAKITTIERAVHTVVMLRHGLPLPPRPLTP</sequence>
<proteinExistence type="inferred from homology"/>
<comment type="function">
    <text evidence="1">Involved in the biosynthesis of the siderophore enterobactin (enterochelin), which is a macrocyclic trimeric lactone of N-(2,3-dihydroxybenzoyl)-serine. The serine trilactone serves as a scaffolding for the three catechol functionalities that provide hexadentate coordination for the tightly ligated iron(2+) atoms. Plays an essential role in the assembly of the enterobactin by catalyzing the transfer of the 4'-phosphopantetheine (Ppant) moiety from coenzyme A to the apo-domains of both EntB (ArCP domain) and EntF (PCP domain) to yield their holo-forms which make them competent for the activation of 2,3-dihydroxybenzoate (DHB) and L-serine, respectively.</text>
</comment>
<evidence type="ECO:0000259" key="14">
    <source>
        <dbReference type="Pfam" id="PF01648"/>
    </source>
</evidence>
<dbReference type="PROSITE" id="PS51257">
    <property type="entry name" value="PROKAR_LIPOPROTEIN"/>
    <property type="match status" value="1"/>
</dbReference>